<protein>
    <submittedName>
        <fullName evidence="1">Uncharacterized protein</fullName>
    </submittedName>
</protein>
<gene>
    <name evidence="1" type="ORF">CRENBAI_021574</name>
</gene>
<sequence length="66" mass="7440">MALHIAGCILHDFMNRYNQANDVSNPYVNLAPCKLSTSSGVYQSNSSRRASLRPTVHLFCKWGKRL</sequence>
<proteinExistence type="predicted"/>
<evidence type="ECO:0000313" key="1">
    <source>
        <dbReference type="EMBL" id="KAK5622984.1"/>
    </source>
</evidence>
<name>A0AAV9SNP5_9TELE</name>
<dbReference type="EMBL" id="JAHHUM010000060">
    <property type="protein sequence ID" value="KAK5622984.1"/>
    <property type="molecule type" value="Genomic_DNA"/>
</dbReference>
<keyword evidence="2" id="KW-1185">Reference proteome</keyword>
<dbReference type="Proteomes" id="UP001311232">
    <property type="component" value="Unassembled WGS sequence"/>
</dbReference>
<comment type="caution">
    <text evidence="1">The sequence shown here is derived from an EMBL/GenBank/DDBJ whole genome shotgun (WGS) entry which is preliminary data.</text>
</comment>
<reference evidence="1 2" key="1">
    <citation type="submission" date="2021-06" db="EMBL/GenBank/DDBJ databases">
        <authorList>
            <person name="Palmer J.M."/>
        </authorList>
    </citation>
    <scope>NUCLEOTIDE SEQUENCE [LARGE SCALE GENOMIC DNA]</scope>
    <source>
        <strain evidence="1 2">MEX-2019</strain>
        <tissue evidence="1">Muscle</tissue>
    </source>
</reference>
<organism evidence="1 2">
    <name type="scientific">Crenichthys baileyi</name>
    <name type="common">White River springfish</name>
    <dbReference type="NCBI Taxonomy" id="28760"/>
    <lineage>
        <taxon>Eukaryota</taxon>
        <taxon>Metazoa</taxon>
        <taxon>Chordata</taxon>
        <taxon>Craniata</taxon>
        <taxon>Vertebrata</taxon>
        <taxon>Euteleostomi</taxon>
        <taxon>Actinopterygii</taxon>
        <taxon>Neopterygii</taxon>
        <taxon>Teleostei</taxon>
        <taxon>Neoteleostei</taxon>
        <taxon>Acanthomorphata</taxon>
        <taxon>Ovalentaria</taxon>
        <taxon>Atherinomorphae</taxon>
        <taxon>Cyprinodontiformes</taxon>
        <taxon>Goodeidae</taxon>
        <taxon>Crenichthys</taxon>
    </lineage>
</organism>
<accession>A0AAV9SNP5</accession>
<dbReference type="AlphaFoldDB" id="A0AAV9SNP5"/>
<evidence type="ECO:0000313" key="2">
    <source>
        <dbReference type="Proteomes" id="UP001311232"/>
    </source>
</evidence>